<evidence type="ECO:0000256" key="4">
    <source>
        <dbReference type="ARBA" id="ARBA00022980"/>
    </source>
</evidence>
<dbReference type="GO" id="GO:0019843">
    <property type="term" value="F:rRNA binding"/>
    <property type="evidence" value="ECO:0007669"/>
    <property type="project" value="UniProtKB-KW"/>
</dbReference>
<comment type="similarity">
    <text evidence="1">Belongs to the universal ribosomal protein uS3 family.</text>
</comment>
<dbReference type="CDD" id="cd02411">
    <property type="entry name" value="KH-II_30S_S3_arch"/>
    <property type="match status" value="1"/>
</dbReference>
<dbReference type="HAMAP" id="MF_01309_A">
    <property type="entry name" value="Ribosomal_uS3_A"/>
    <property type="match status" value="1"/>
</dbReference>
<dbReference type="InterPro" id="IPR036419">
    <property type="entry name" value="Ribosomal_S3_C_sf"/>
</dbReference>
<dbReference type="PANTHER" id="PTHR11760:SF32">
    <property type="entry name" value="SMALL RIBOSOMAL SUBUNIT PROTEIN US3"/>
    <property type="match status" value="1"/>
</dbReference>
<dbReference type="InterPro" id="IPR005703">
    <property type="entry name" value="Ribosomal_uS3_euk/arc"/>
</dbReference>
<evidence type="ECO:0000256" key="3">
    <source>
        <dbReference type="ARBA" id="ARBA00022884"/>
    </source>
</evidence>
<dbReference type="GO" id="GO:0003735">
    <property type="term" value="F:structural constituent of ribosome"/>
    <property type="evidence" value="ECO:0007669"/>
    <property type="project" value="InterPro"/>
</dbReference>
<evidence type="ECO:0000256" key="1">
    <source>
        <dbReference type="ARBA" id="ARBA00010761"/>
    </source>
</evidence>
<dbReference type="GO" id="GO:0006412">
    <property type="term" value="P:translation"/>
    <property type="evidence" value="ECO:0007669"/>
    <property type="project" value="InterPro"/>
</dbReference>
<dbReference type="Pfam" id="PF00189">
    <property type="entry name" value="Ribosomal_S3_C"/>
    <property type="match status" value="1"/>
</dbReference>
<gene>
    <name evidence="8" type="ORF">METZ01_LOCUS62858</name>
</gene>
<evidence type="ECO:0000256" key="5">
    <source>
        <dbReference type="ARBA" id="ARBA00023274"/>
    </source>
</evidence>
<dbReference type="PROSITE" id="PS50823">
    <property type="entry name" value="KH_TYPE_2"/>
    <property type="match status" value="1"/>
</dbReference>
<dbReference type="InterPro" id="IPR004087">
    <property type="entry name" value="KH_dom"/>
</dbReference>
<dbReference type="SMART" id="SM00322">
    <property type="entry name" value="KH"/>
    <property type="match status" value="1"/>
</dbReference>
<protein>
    <recommendedName>
        <fullName evidence="6">30S ribosomal protein S3</fullName>
    </recommendedName>
</protein>
<dbReference type="Gene3D" id="3.30.300.20">
    <property type="match status" value="1"/>
</dbReference>
<feature type="non-terminal residue" evidence="8">
    <location>
        <position position="1"/>
    </location>
</feature>
<feature type="domain" description="KH type-2" evidence="7">
    <location>
        <begin position="20"/>
        <end position="89"/>
    </location>
</feature>
<dbReference type="PANTHER" id="PTHR11760">
    <property type="entry name" value="30S/40S RIBOSOMAL PROTEIN S3"/>
    <property type="match status" value="1"/>
</dbReference>
<accession>A0A381T2S3</accession>
<evidence type="ECO:0000313" key="8">
    <source>
        <dbReference type="EMBL" id="SVA10004.1"/>
    </source>
</evidence>
<dbReference type="Gene3D" id="3.30.1140.32">
    <property type="entry name" value="Ribosomal protein S3, C-terminal domain"/>
    <property type="match status" value="1"/>
</dbReference>
<dbReference type="Pfam" id="PF07650">
    <property type="entry name" value="KH_2"/>
    <property type="match status" value="1"/>
</dbReference>
<dbReference type="AlphaFoldDB" id="A0A381T2S3"/>
<dbReference type="InterPro" id="IPR001351">
    <property type="entry name" value="Ribosomal_uS3_C"/>
</dbReference>
<keyword evidence="5" id="KW-0687">Ribonucleoprotein</keyword>
<reference evidence="8" key="1">
    <citation type="submission" date="2018-05" db="EMBL/GenBank/DDBJ databases">
        <authorList>
            <person name="Lanie J.A."/>
            <person name="Ng W.-L."/>
            <person name="Kazmierczak K.M."/>
            <person name="Andrzejewski T.M."/>
            <person name="Davidsen T.M."/>
            <person name="Wayne K.J."/>
            <person name="Tettelin H."/>
            <person name="Glass J.I."/>
            <person name="Rusch D."/>
            <person name="Podicherti R."/>
            <person name="Tsui H.-C.T."/>
            <person name="Winkler M.E."/>
        </authorList>
    </citation>
    <scope>NUCLEOTIDE SEQUENCE</scope>
</reference>
<dbReference type="InterPro" id="IPR004044">
    <property type="entry name" value="KH_dom_type_2"/>
</dbReference>
<keyword evidence="2" id="KW-0699">rRNA-binding</keyword>
<dbReference type="InterPro" id="IPR015946">
    <property type="entry name" value="KH_dom-like_a/b"/>
</dbReference>
<dbReference type="SUPFAM" id="SSF54814">
    <property type="entry name" value="Prokaryotic type KH domain (KH-domain type II)"/>
    <property type="match status" value="1"/>
</dbReference>
<dbReference type="NCBIfam" id="TIGR01008">
    <property type="entry name" value="uS3_euk_arch"/>
    <property type="match status" value="1"/>
</dbReference>
<proteinExistence type="inferred from homology"/>
<dbReference type="SUPFAM" id="SSF54821">
    <property type="entry name" value="Ribosomal protein S3 C-terminal domain"/>
    <property type="match status" value="1"/>
</dbReference>
<evidence type="ECO:0000259" key="7">
    <source>
        <dbReference type="PROSITE" id="PS50823"/>
    </source>
</evidence>
<organism evidence="8">
    <name type="scientific">marine metagenome</name>
    <dbReference type="NCBI Taxonomy" id="408172"/>
    <lineage>
        <taxon>unclassified sequences</taxon>
        <taxon>metagenomes</taxon>
        <taxon>ecological metagenomes</taxon>
    </lineage>
</organism>
<keyword evidence="3" id="KW-0694">RNA-binding</keyword>
<evidence type="ECO:0000256" key="6">
    <source>
        <dbReference type="ARBA" id="ARBA00035521"/>
    </source>
</evidence>
<dbReference type="InterPro" id="IPR009019">
    <property type="entry name" value="KH_sf_prok-type"/>
</dbReference>
<dbReference type="NCBIfam" id="NF003219">
    <property type="entry name" value="PRK04191.1"/>
    <property type="match status" value="1"/>
</dbReference>
<keyword evidence="4" id="KW-0689">Ribosomal protein</keyword>
<dbReference type="InterPro" id="IPR027488">
    <property type="entry name" value="Ribosomal_uS3_arc"/>
</dbReference>
<dbReference type="EMBL" id="UINC01003879">
    <property type="protein sequence ID" value="SVA10004.1"/>
    <property type="molecule type" value="Genomic_DNA"/>
</dbReference>
<dbReference type="GO" id="GO:0022627">
    <property type="term" value="C:cytosolic small ribosomal subunit"/>
    <property type="evidence" value="ECO:0007669"/>
    <property type="project" value="TreeGrafter"/>
</dbReference>
<evidence type="ECO:0000256" key="2">
    <source>
        <dbReference type="ARBA" id="ARBA00022730"/>
    </source>
</evidence>
<dbReference type="InterPro" id="IPR057258">
    <property type="entry name" value="Ribosomal_uS3"/>
</dbReference>
<name>A0A381T2S3_9ZZZZ</name>
<sequence>VEEQSTIRKLIGRNVERQLVREYLLRETERAGFGGLTFNRTPEGTKISLRAEQVGRVIGRRGKVIHELSNRLKNDFFLDRPHLDVEEVTEPRLSAQIMASRLSSSLERGWFFRRAGHGTAQQIMDAGARGCLIVLSGKITGARHRVEKFQQGHIKFCGETALEFMDTGFSTAVKKLGTIGCTVKIMRPDAKLPHEIIITERADSGLPPLAEIAVFDASDEETVDELAAITEEAQPETDAEGVVDSVVDKMAGIEQTKEEE</sequence>